<dbReference type="InterPro" id="IPR029063">
    <property type="entry name" value="SAM-dependent_MTases_sf"/>
</dbReference>
<dbReference type="GO" id="GO:0061542">
    <property type="term" value="F:3-demethylubiquinol 3-O-methyltransferase activity"/>
    <property type="evidence" value="ECO:0007669"/>
    <property type="project" value="UniProtKB-EC"/>
</dbReference>
<keyword evidence="1" id="KW-0808">Transferase</keyword>
<dbReference type="PANTHER" id="PTHR43861:SF1">
    <property type="entry name" value="TRANS-ACONITATE 2-METHYLTRANSFERASE"/>
    <property type="match status" value="1"/>
</dbReference>
<dbReference type="GO" id="GO:0032259">
    <property type="term" value="P:methylation"/>
    <property type="evidence" value="ECO:0007669"/>
    <property type="project" value="UniProtKB-KW"/>
</dbReference>
<proteinExistence type="predicted"/>
<keyword evidence="1" id="KW-0489">Methyltransferase</keyword>
<dbReference type="EMBL" id="JBHSWG010000001">
    <property type="protein sequence ID" value="MFC6758782.1"/>
    <property type="molecule type" value="Genomic_DNA"/>
</dbReference>
<protein>
    <submittedName>
        <fullName evidence="1">Class I SAM-dependent methyltransferase</fullName>
        <ecNumber evidence="1">2.1.1.222</ecNumber>
        <ecNumber evidence="1">2.1.1.64</ecNumber>
    </submittedName>
</protein>
<sequence length="207" mass="22343">MKPSAKFWDGAARKYARQPVRDEAAYAQTLDRIRSYLRQQDRVLEVGCGTGSTALILAPQVDQLHATDLSQAMIDIAKGKAQAQEVGNVTFSTMAVGRGVDAGGPFDVVMGLNLLHLVEDLQGALAGLADQTAKGGLLITKTVCLGEKPGIWRLVLPVMQMIGKAPFVRFLRIADLDRTIEEAGFEIIETGNYPAAPPSHFVVARKL</sequence>
<dbReference type="CDD" id="cd02440">
    <property type="entry name" value="AdoMet_MTases"/>
    <property type="match status" value="1"/>
</dbReference>
<dbReference type="Proteomes" id="UP001596353">
    <property type="component" value="Unassembled WGS sequence"/>
</dbReference>
<reference evidence="2" key="1">
    <citation type="journal article" date="2019" name="Int. J. Syst. Evol. Microbiol.">
        <title>The Global Catalogue of Microorganisms (GCM) 10K type strain sequencing project: providing services to taxonomists for standard genome sequencing and annotation.</title>
        <authorList>
            <consortium name="The Broad Institute Genomics Platform"/>
            <consortium name="The Broad Institute Genome Sequencing Center for Infectious Disease"/>
            <person name="Wu L."/>
            <person name="Ma J."/>
        </authorList>
    </citation>
    <scope>NUCLEOTIDE SEQUENCE [LARGE SCALE GENOMIC DNA]</scope>
    <source>
        <strain evidence="2">CCUG 66188</strain>
    </source>
</reference>
<dbReference type="EC" id="2.1.1.64" evidence="1"/>
<evidence type="ECO:0000313" key="2">
    <source>
        <dbReference type="Proteomes" id="UP001596353"/>
    </source>
</evidence>
<dbReference type="Gene3D" id="3.40.50.150">
    <property type="entry name" value="Vaccinia Virus protein VP39"/>
    <property type="match status" value="1"/>
</dbReference>
<gene>
    <name evidence="1" type="ORF">ACFQFQ_03495</name>
</gene>
<comment type="caution">
    <text evidence="1">The sequence shown here is derived from an EMBL/GenBank/DDBJ whole genome shotgun (WGS) entry which is preliminary data.</text>
</comment>
<dbReference type="GO" id="GO:0102208">
    <property type="term" value="F:2-polyprenyl-6-hydroxyphenol methylase activity"/>
    <property type="evidence" value="ECO:0007669"/>
    <property type="project" value="UniProtKB-EC"/>
</dbReference>
<organism evidence="1 2">
    <name type="scientific">Sulfitobacter porphyrae</name>
    <dbReference type="NCBI Taxonomy" id="1246864"/>
    <lineage>
        <taxon>Bacteria</taxon>
        <taxon>Pseudomonadati</taxon>
        <taxon>Pseudomonadota</taxon>
        <taxon>Alphaproteobacteria</taxon>
        <taxon>Rhodobacterales</taxon>
        <taxon>Roseobacteraceae</taxon>
        <taxon>Sulfitobacter</taxon>
    </lineage>
</organism>
<dbReference type="SUPFAM" id="SSF53335">
    <property type="entry name" value="S-adenosyl-L-methionine-dependent methyltransferases"/>
    <property type="match status" value="1"/>
</dbReference>
<dbReference type="EC" id="2.1.1.222" evidence="1"/>
<evidence type="ECO:0000313" key="1">
    <source>
        <dbReference type="EMBL" id="MFC6758782.1"/>
    </source>
</evidence>
<accession>A0ABW2AZQ9</accession>
<keyword evidence="2" id="KW-1185">Reference proteome</keyword>
<dbReference type="PANTHER" id="PTHR43861">
    <property type="entry name" value="TRANS-ACONITATE 2-METHYLTRANSFERASE-RELATED"/>
    <property type="match status" value="1"/>
</dbReference>
<dbReference type="Pfam" id="PF13489">
    <property type="entry name" value="Methyltransf_23"/>
    <property type="match status" value="1"/>
</dbReference>
<name>A0ABW2AZQ9_9RHOB</name>